<reference evidence="2 3" key="1">
    <citation type="submission" date="2019-04" db="EMBL/GenBank/DDBJ databases">
        <title>High contiguity whole genome sequence and gene annotation resource for two Venturia nashicola isolates.</title>
        <authorList>
            <person name="Prokchorchik M."/>
            <person name="Won K."/>
            <person name="Lee Y."/>
            <person name="Choi E.D."/>
            <person name="Segonzac C."/>
            <person name="Sohn K.H."/>
        </authorList>
    </citation>
    <scope>NUCLEOTIDE SEQUENCE [LARGE SCALE GENOMIC DNA]</scope>
    <source>
        <strain evidence="2 3">PRI2</strain>
    </source>
</reference>
<evidence type="ECO:0000256" key="1">
    <source>
        <dbReference type="SAM" id="MobiDB-lite"/>
    </source>
</evidence>
<keyword evidence="3" id="KW-1185">Reference proteome</keyword>
<accession>A0A4Z1P2E3</accession>
<sequence length="89" mass="9712">MVQPAFKPRKQEKPRRCLRHLTGGGGKLVDGSVWTRLVPGRRSSSACATGKPDESKVRRTYPPSLAHTEIKDTIPTSTARTKPVSTGKT</sequence>
<comment type="caution">
    <text evidence="2">The sequence shown here is derived from an EMBL/GenBank/DDBJ whole genome shotgun (WGS) entry which is preliminary data.</text>
</comment>
<organism evidence="2 3">
    <name type="scientific">Venturia nashicola</name>
    <dbReference type="NCBI Taxonomy" id="86259"/>
    <lineage>
        <taxon>Eukaryota</taxon>
        <taxon>Fungi</taxon>
        <taxon>Dikarya</taxon>
        <taxon>Ascomycota</taxon>
        <taxon>Pezizomycotina</taxon>
        <taxon>Dothideomycetes</taxon>
        <taxon>Pleosporomycetidae</taxon>
        <taxon>Venturiales</taxon>
        <taxon>Venturiaceae</taxon>
        <taxon>Venturia</taxon>
    </lineage>
</organism>
<dbReference type="EMBL" id="SNSC02000008">
    <property type="protein sequence ID" value="TID22025.1"/>
    <property type="molecule type" value="Genomic_DNA"/>
</dbReference>
<evidence type="ECO:0000313" key="2">
    <source>
        <dbReference type="EMBL" id="TID22025.1"/>
    </source>
</evidence>
<evidence type="ECO:0000313" key="3">
    <source>
        <dbReference type="Proteomes" id="UP000298493"/>
    </source>
</evidence>
<proteinExistence type="predicted"/>
<gene>
    <name evidence="2" type="ORF">E6O75_ATG10819</name>
</gene>
<feature type="region of interest" description="Disordered" evidence="1">
    <location>
        <begin position="41"/>
        <end position="89"/>
    </location>
</feature>
<name>A0A4Z1P2E3_9PEZI</name>
<protein>
    <submittedName>
        <fullName evidence="2">Uncharacterized protein</fullName>
    </submittedName>
</protein>
<dbReference type="Proteomes" id="UP000298493">
    <property type="component" value="Unassembled WGS sequence"/>
</dbReference>
<feature type="compositionally biased region" description="Polar residues" evidence="1">
    <location>
        <begin position="74"/>
        <end position="89"/>
    </location>
</feature>
<feature type="region of interest" description="Disordered" evidence="1">
    <location>
        <begin position="1"/>
        <end position="25"/>
    </location>
</feature>
<dbReference type="AlphaFoldDB" id="A0A4Z1P2E3"/>